<comment type="similarity">
    <text evidence="2">Belongs to the methyltransferase superfamily. L-isoaspartyl/D-aspartyl protein methyltransferase family.</text>
</comment>
<dbReference type="GO" id="GO:0032259">
    <property type="term" value="P:methylation"/>
    <property type="evidence" value="ECO:0007669"/>
    <property type="project" value="UniProtKB-KW"/>
</dbReference>
<evidence type="ECO:0000256" key="7">
    <source>
        <dbReference type="ARBA" id="ARBA00022691"/>
    </source>
</evidence>
<dbReference type="GO" id="GO:0004719">
    <property type="term" value="F:protein-L-isoaspartate (D-aspartate) O-methyltransferase activity"/>
    <property type="evidence" value="ECO:0007669"/>
    <property type="project" value="UniProtKB-EC"/>
</dbReference>
<evidence type="ECO:0000256" key="5">
    <source>
        <dbReference type="ARBA" id="ARBA00022603"/>
    </source>
</evidence>
<evidence type="ECO:0000313" key="8">
    <source>
        <dbReference type="EMBL" id="SVA45972.1"/>
    </source>
</evidence>
<dbReference type="NCBIfam" id="NF001453">
    <property type="entry name" value="PRK00312.1"/>
    <property type="match status" value="1"/>
</dbReference>
<gene>
    <name evidence="8" type="ORF">METZ01_LOCUS98826</name>
</gene>
<dbReference type="SUPFAM" id="SSF53335">
    <property type="entry name" value="S-adenosyl-L-methionine-dependent methyltransferases"/>
    <property type="match status" value="1"/>
</dbReference>
<dbReference type="CDD" id="cd02440">
    <property type="entry name" value="AdoMet_MTases"/>
    <property type="match status" value="1"/>
</dbReference>
<accession>A0A381W0F7</accession>
<dbReference type="GO" id="GO:0005737">
    <property type="term" value="C:cytoplasm"/>
    <property type="evidence" value="ECO:0007669"/>
    <property type="project" value="UniProtKB-SubCell"/>
</dbReference>
<dbReference type="PANTHER" id="PTHR11579:SF0">
    <property type="entry name" value="PROTEIN-L-ISOASPARTATE(D-ASPARTATE) O-METHYLTRANSFERASE"/>
    <property type="match status" value="1"/>
</dbReference>
<comment type="subcellular location">
    <subcellularLocation>
        <location evidence="1">Cytoplasm</location>
    </subcellularLocation>
</comment>
<evidence type="ECO:0000256" key="1">
    <source>
        <dbReference type="ARBA" id="ARBA00004496"/>
    </source>
</evidence>
<proteinExistence type="inferred from homology"/>
<keyword evidence="6" id="KW-0808">Transferase</keyword>
<reference evidence="8" key="1">
    <citation type="submission" date="2018-05" db="EMBL/GenBank/DDBJ databases">
        <authorList>
            <person name="Lanie J.A."/>
            <person name="Ng W.-L."/>
            <person name="Kazmierczak K.M."/>
            <person name="Andrzejewski T.M."/>
            <person name="Davidsen T.M."/>
            <person name="Wayne K.J."/>
            <person name="Tettelin H."/>
            <person name="Glass J.I."/>
            <person name="Rusch D."/>
            <person name="Podicherti R."/>
            <person name="Tsui H.-C.T."/>
            <person name="Winkler M.E."/>
        </authorList>
    </citation>
    <scope>NUCLEOTIDE SEQUENCE</scope>
</reference>
<organism evidence="8">
    <name type="scientific">marine metagenome</name>
    <dbReference type="NCBI Taxonomy" id="408172"/>
    <lineage>
        <taxon>unclassified sequences</taxon>
        <taxon>metagenomes</taxon>
        <taxon>ecological metagenomes</taxon>
    </lineage>
</organism>
<dbReference type="Pfam" id="PF01135">
    <property type="entry name" value="PCMT"/>
    <property type="match status" value="1"/>
</dbReference>
<dbReference type="EMBL" id="UINC01010324">
    <property type="protein sequence ID" value="SVA45972.1"/>
    <property type="molecule type" value="Genomic_DNA"/>
</dbReference>
<evidence type="ECO:0000256" key="2">
    <source>
        <dbReference type="ARBA" id="ARBA00005369"/>
    </source>
</evidence>
<dbReference type="AlphaFoldDB" id="A0A381W0F7"/>
<name>A0A381W0F7_9ZZZZ</name>
<dbReference type="InterPro" id="IPR000682">
    <property type="entry name" value="PCMT"/>
</dbReference>
<dbReference type="NCBIfam" id="TIGR00080">
    <property type="entry name" value="pimt"/>
    <property type="match status" value="1"/>
</dbReference>
<dbReference type="PANTHER" id="PTHR11579">
    <property type="entry name" value="PROTEIN-L-ISOASPARTATE O-METHYLTRANSFERASE"/>
    <property type="match status" value="1"/>
</dbReference>
<keyword evidence="5" id="KW-0489">Methyltransferase</keyword>
<keyword evidence="7" id="KW-0949">S-adenosyl-L-methionine</keyword>
<dbReference type="Gene3D" id="3.40.50.150">
    <property type="entry name" value="Vaccinia Virus protein VP39"/>
    <property type="match status" value="1"/>
</dbReference>
<evidence type="ECO:0000256" key="6">
    <source>
        <dbReference type="ARBA" id="ARBA00022679"/>
    </source>
</evidence>
<keyword evidence="4" id="KW-0963">Cytoplasm</keyword>
<dbReference type="EC" id="2.1.1.77" evidence="3"/>
<dbReference type="InterPro" id="IPR029063">
    <property type="entry name" value="SAM-dependent_MTases_sf"/>
</dbReference>
<evidence type="ECO:0000256" key="3">
    <source>
        <dbReference type="ARBA" id="ARBA00011890"/>
    </source>
</evidence>
<protein>
    <recommendedName>
        <fullName evidence="3">protein-L-isoaspartate(D-aspartate) O-methyltransferase</fullName>
        <ecNumber evidence="3">2.1.1.77</ecNumber>
    </recommendedName>
</protein>
<sequence length="232" mass="25462">MDYGSNLMSDFKLSQILETHVKDKRVVDAMKLVPRHIFLPEDNKQFSAEDKALKIGHNQTTSQPSLIATMLSELSVRSGDNVLEIGSGSGYVCAILSKLCSEVVGVERIPELLAESRNNIEKLGITNISLRLAEKKIGLRQSKPFDAIIVSAALPRIPFDLLAQLTPLGRLVCPVGDLNGQSIIRLNKHPAGYTAKTLVGCRFVPFIGESGWSQKEVGQSHAMNFFCSQHSF</sequence>
<evidence type="ECO:0000256" key="4">
    <source>
        <dbReference type="ARBA" id="ARBA00022490"/>
    </source>
</evidence>